<keyword evidence="1" id="KW-1133">Transmembrane helix</keyword>
<reference evidence="2 3" key="1">
    <citation type="submission" date="2018-11" db="EMBL/GenBank/DDBJ databases">
        <title>Pseudaminobacter arsenicus sp. nov., an arsenic-resistant bacterium isolated from arsenic-rich aquifers.</title>
        <authorList>
            <person name="Mu Y."/>
        </authorList>
    </citation>
    <scope>NUCLEOTIDE SEQUENCE [LARGE SCALE GENOMIC DNA]</scope>
    <source>
        <strain evidence="2 3">CB3</strain>
    </source>
</reference>
<dbReference type="AlphaFoldDB" id="A0A432V5G3"/>
<proteinExistence type="predicted"/>
<feature type="transmembrane region" description="Helical" evidence="1">
    <location>
        <begin position="48"/>
        <end position="65"/>
    </location>
</feature>
<comment type="caution">
    <text evidence="2">The sequence shown here is derived from an EMBL/GenBank/DDBJ whole genome shotgun (WGS) entry which is preliminary data.</text>
</comment>
<accession>A0A432V5G3</accession>
<feature type="transmembrane region" description="Helical" evidence="1">
    <location>
        <begin position="12"/>
        <end position="36"/>
    </location>
</feature>
<evidence type="ECO:0000313" key="2">
    <source>
        <dbReference type="EMBL" id="RUM97388.1"/>
    </source>
</evidence>
<dbReference type="EMBL" id="RKST01000011">
    <property type="protein sequence ID" value="RUM97388.1"/>
    <property type="molecule type" value="Genomic_DNA"/>
</dbReference>
<evidence type="ECO:0000313" key="3">
    <source>
        <dbReference type="Proteomes" id="UP000281647"/>
    </source>
</evidence>
<keyword evidence="3" id="KW-1185">Reference proteome</keyword>
<organism evidence="2 3">
    <name type="scientific">Borborobacter arsenicus</name>
    <dbReference type="NCBI Taxonomy" id="1851146"/>
    <lineage>
        <taxon>Bacteria</taxon>
        <taxon>Pseudomonadati</taxon>
        <taxon>Pseudomonadota</taxon>
        <taxon>Alphaproteobacteria</taxon>
        <taxon>Hyphomicrobiales</taxon>
        <taxon>Phyllobacteriaceae</taxon>
        <taxon>Borborobacter</taxon>
    </lineage>
</organism>
<dbReference type="Proteomes" id="UP000281647">
    <property type="component" value="Unassembled WGS sequence"/>
</dbReference>
<name>A0A432V5G3_9HYPH</name>
<feature type="transmembrane region" description="Helical" evidence="1">
    <location>
        <begin position="85"/>
        <end position="106"/>
    </location>
</feature>
<keyword evidence="1" id="KW-0812">Transmembrane</keyword>
<sequence length="116" mass="12792">MQQDDPDDLVETIFRNGTLTVVGIVLAFSLGFVTHWAANPIPWQPEDGFALFPILLGIGLQIRALSDLLKHECLKKRSFQRANRFFMTGLILTSGGVALAILFDFFEVSKIAALVG</sequence>
<gene>
    <name evidence="2" type="ORF">EET67_12050</name>
</gene>
<keyword evidence="1" id="KW-0472">Membrane</keyword>
<dbReference type="OrthoDB" id="9806647at2"/>
<protein>
    <recommendedName>
        <fullName evidence="4">Transmemrbane protein</fullName>
    </recommendedName>
</protein>
<dbReference type="RefSeq" id="WP_128626980.1">
    <property type="nucleotide sequence ID" value="NZ_RKST01000011.1"/>
</dbReference>
<evidence type="ECO:0008006" key="4">
    <source>
        <dbReference type="Google" id="ProtNLM"/>
    </source>
</evidence>
<evidence type="ECO:0000256" key="1">
    <source>
        <dbReference type="SAM" id="Phobius"/>
    </source>
</evidence>